<feature type="chain" id="PRO_5045572996" description="Phosphatase" evidence="1">
    <location>
        <begin position="22"/>
        <end position="47"/>
    </location>
</feature>
<keyword evidence="1" id="KW-0732">Signal</keyword>
<evidence type="ECO:0008006" key="4">
    <source>
        <dbReference type="Google" id="ProtNLM"/>
    </source>
</evidence>
<evidence type="ECO:0000313" key="2">
    <source>
        <dbReference type="EMBL" id="MFC2949512.1"/>
    </source>
</evidence>
<organism evidence="2 3">
    <name type="scientific">Virgibacillus sediminis</name>
    <dbReference type="NCBI Taxonomy" id="202260"/>
    <lineage>
        <taxon>Bacteria</taxon>
        <taxon>Bacillati</taxon>
        <taxon>Bacillota</taxon>
        <taxon>Bacilli</taxon>
        <taxon>Bacillales</taxon>
        <taxon>Bacillaceae</taxon>
        <taxon>Virgibacillus</taxon>
    </lineage>
</organism>
<keyword evidence="3" id="KW-1185">Reference proteome</keyword>
<proteinExistence type="predicted"/>
<dbReference type="Proteomes" id="UP001595387">
    <property type="component" value="Unassembled WGS sequence"/>
</dbReference>
<evidence type="ECO:0000313" key="3">
    <source>
        <dbReference type="Proteomes" id="UP001595387"/>
    </source>
</evidence>
<accession>A0ABV7A8Z0</accession>
<sequence>MKKIIASLALGGVLVAGFLFAQDNQPQDLAIEVEPTIFSVEKPKSFY</sequence>
<evidence type="ECO:0000256" key="1">
    <source>
        <dbReference type="SAM" id="SignalP"/>
    </source>
</evidence>
<reference evidence="3" key="1">
    <citation type="journal article" date="2019" name="Int. J. Syst. Evol. Microbiol.">
        <title>The Global Catalogue of Microorganisms (GCM) 10K type strain sequencing project: providing services to taxonomists for standard genome sequencing and annotation.</title>
        <authorList>
            <consortium name="The Broad Institute Genomics Platform"/>
            <consortium name="The Broad Institute Genome Sequencing Center for Infectious Disease"/>
            <person name="Wu L."/>
            <person name="Ma J."/>
        </authorList>
    </citation>
    <scope>NUCLEOTIDE SEQUENCE [LARGE SCALE GENOMIC DNA]</scope>
    <source>
        <strain evidence="3">KCTC 13193</strain>
    </source>
</reference>
<feature type="signal peptide" evidence="1">
    <location>
        <begin position="1"/>
        <end position="21"/>
    </location>
</feature>
<protein>
    <recommendedName>
        <fullName evidence="4">Phosphatase</fullName>
    </recommendedName>
</protein>
<gene>
    <name evidence="2" type="ORF">ACFODW_14415</name>
</gene>
<dbReference type="RefSeq" id="WP_390307481.1">
    <property type="nucleotide sequence ID" value="NZ_JBHRRZ010000037.1"/>
</dbReference>
<name>A0ABV7A8Z0_9BACI</name>
<dbReference type="EMBL" id="JBHRRZ010000037">
    <property type="protein sequence ID" value="MFC2949512.1"/>
    <property type="molecule type" value="Genomic_DNA"/>
</dbReference>
<comment type="caution">
    <text evidence="2">The sequence shown here is derived from an EMBL/GenBank/DDBJ whole genome shotgun (WGS) entry which is preliminary data.</text>
</comment>